<reference evidence="2 3" key="1">
    <citation type="submission" date="2019-05" db="EMBL/GenBank/DDBJ databases">
        <title>Another draft genome of Portunus trituberculatus and its Hox gene families provides insights of decapod evolution.</title>
        <authorList>
            <person name="Jeong J.-H."/>
            <person name="Song I."/>
            <person name="Kim S."/>
            <person name="Choi T."/>
            <person name="Kim D."/>
            <person name="Ryu S."/>
            <person name="Kim W."/>
        </authorList>
    </citation>
    <scope>NUCLEOTIDE SEQUENCE [LARGE SCALE GENOMIC DNA]</scope>
    <source>
        <tissue evidence="2">Muscle</tissue>
    </source>
</reference>
<keyword evidence="1" id="KW-0732">Signal</keyword>
<dbReference type="Proteomes" id="UP000324222">
    <property type="component" value="Unassembled WGS sequence"/>
</dbReference>
<name>A0A5B7FUG3_PORTR</name>
<keyword evidence="3" id="KW-1185">Reference proteome</keyword>
<comment type="caution">
    <text evidence="2">The sequence shown here is derived from an EMBL/GenBank/DDBJ whole genome shotgun (WGS) entry which is preliminary data.</text>
</comment>
<organism evidence="2 3">
    <name type="scientific">Portunus trituberculatus</name>
    <name type="common">Swimming crab</name>
    <name type="synonym">Neptunus trituberculatus</name>
    <dbReference type="NCBI Taxonomy" id="210409"/>
    <lineage>
        <taxon>Eukaryota</taxon>
        <taxon>Metazoa</taxon>
        <taxon>Ecdysozoa</taxon>
        <taxon>Arthropoda</taxon>
        <taxon>Crustacea</taxon>
        <taxon>Multicrustacea</taxon>
        <taxon>Malacostraca</taxon>
        <taxon>Eumalacostraca</taxon>
        <taxon>Eucarida</taxon>
        <taxon>Decapoda</taxon>
        <taxon>Pleocyemata</taxon>
        <taxon>Brachyura</taxon>
        <taxon>Eubrachyura</taxon>
        <taxon>Portunoidea</taxon>
        <taxon>Portunidae</taxon>
        <taxon>Portuninae</taxon>
        <taxon>Portunus</taxon>
    </lineage>
</organism>
<evidence type="ECO:0000313" key="3">
    <source>
        <dbReference type="Proteomes" id="UP000324222"/>
    </source>
</evidence>
<evidence type="ECO:0000313" key="2">
    <source>
        <dbReference type="EMBL" id="MPC49186.1"/>
    </source>
</evidence>
<dbReference type="AlphaFoldDB" id="A0A5B7FUG3"/>
<protein>
    <submittedName>
        <fullName evidence="2">Uncharacterized protein</fullName>
    </submittedName>
</protein>
<sequence>MSKLVFLCLAVPAITPNCVPRADVLLCAPDPDNEADAASQSRQPRQKLKNLALSGINMLNMNMIIALATSPK</sequence>
<accession>A0A5B7FUG3</accession>
<dbReference type="EMBL" id="VSRR010008719">
    <property type="protein sequence ID" value="MPC49186.1"/>
    <property type="molecule type" value="Genomic_DNA"/>
</dbReference>
<evidence type="ECO:0000256" key="1">
    <source>
        <dbReference type="SAM" id="SignalP"/>
    </source>
</evidence>
<feature type="signal peptide" evidence="1">
    <location>
        <begin position="1"/>
        <end position="16"/>
    </location>
</feature>
<gene>
    <name evidence="2" type="ORF">E2C01_042981</name>
</gene>
<proteinExistence type="predicted"/>
<feature type="chain" id="PRO_5023132551" evidence="1">
    <location>
        <begin position="17"/>
        <end position="72"/>
    </location>
</feature>